<dbReference type="GO" id="GO:0000976">
    <property type="term" value="F:transcription cis-regulatory region binding"/>
    <property type="evidence" value="ECO:0007669"/>
    <property type="project" value="TreeGrafter"/>
</dbReference>
<organism evidence="6 7">
    <name type="scientific">Anaerofilum hominis</name>
    <dbReference type="NCBI Taxonomy" id="2763016"/>
    <lineage>
        <taxon>Bacteria</taxon>
        <taxon>Bacillati</taxon>
        <taxon>Bacillota</taxon>
        <taxon>Clostridia</taxon>
        <taxon>Eubacteriales</taxon>
        <taxon>Oscillospiraceae</taxon>
        <taxon>Anaerofilum</taxon>
    </lineage>
</organism>
<dbReference type="InterPro" id="IPR046335">
    <property type="entry name" value="LacI/GalR-like_sensor"/>
</dbReference>
<dbReference type="InterPro" id="IPR000843">
    <property type="entry name" value="HTH_LacI"/>
</dbReference>
<dbReference type="SMART" id="SM00354">
    <property type="entry name" value="HTH_LACI"/>
    <property type="match status" value="1"/>
</dbReference>
<dbReference type="Pfam" id="PF00356">
    <property type="entry name" value="LacI"/>
    <property type="match status" value="1"/>
</dbReference>
<dbReference type="PANTHER" id="PTHR30146:SF148">
    <property type="entry name" value="HTH-TYPE TRANSCRIPTIONAL REPRESSOR PURR-RELATED"/>
    <property type="match status" value="1"/>
</dbReference>
<evidence type="ECO:0000256" key="2">
    <source>
        <dbReference type="ARBA" id="ARBA00023015"/>
    </source>
</evidence>
<sequence length="338" mass="37595">MAKSSMRDVARHAGVSVATVSHVINNTRFVAPDTRARVLESIEKLDYSPDAMARSFKTGRKNLIGFIVPDIANEFFSTIIEEVESVIAKKNMRLILANTKETKQREADHLHALSSGIVDGLIVASTMESYKEFSCTLSAPLPMVFIDRSLQGCPCDTITISNYDSIYASVETLVQEGHTRIGYIAGLMRLSTTTERLAAYRDAMEDYRLPVEEGFVQYGDSMSRSAVPHVARLLELGCTAVVVGNNVMADDVLYYLNEHDIKIGHGFSMVGYDDTDRANYNMRRMHMVRQPAKELGRTAGRQILERIECPEQSIKNIVLHSDFVARRSPLLSGSTAGY</sequence>
<dbReference type="AlphaFoldDB" id="A0A923KWE5"/>
<dbReference type="GO" id="GO:0003700">
    <property type="term" value="F:DNA-binding transcription factor activity"/>
    <property type="evidence" value="ECO:0007669"/>
    <property type="project" value="TreeGrafter"/>
</dbReference>
<dbReference type="Pfam" id="PF13377">
    <property type="entry name" value="Peripla_BP_3"/>
    <property type="match status" value="1"/>
</dbReference>
<evidence type="ECO:0000256" key="1">
    <source>
        <dbReference type="ARBA" id="ARBA00022491"/>
    </source>
</evidence>
<dbReference type="PROSITE" id="PS00356">
    <property type="entry name" value="HTH_LACI_1"/>
    <property type="match status" value="1"/>
</dbReference>
<name>A0A923KWE5_9FIRM</name>
<dbReference type="PANTHER" id="PTHR30146">
    <property type="entry name" value="LACI-RELATED TRANSCRIPTIONAL REPRESSOR"/>
    <property type="match status" value="1"/>
</dbReference>
<reference evidence="6" key="1">
    <citation type="submission" date="2020-08" db="EMBL/GenBank/DDBJ databases">
        <title>Genome public.</title>
        <authorList>
            <person name="Liu C."/>
            <person name="Sun Q."/>
        </authorList>
    </citation>
    <scope>NUCLEOTIDE SEQUENCE</scope>
    <source>
        <strain evidence="6">BX8</strain>
    </source>
</reference>
<evidence type="ECO:0000259" key="5">
    <source>
        <dbReference type="PROSITE" id="PS50932"/>
    </source>
</evidence>
<keyword evidence="1" id="KW-0678">Repressor</keyword>
<dbReference type="SUPFAM" id="SSF47413">
    <property type="entry name" value="lambda repressor-like DNA-binding domains"/>
    <property type="match status" value="1"/>
</dbReference>
<evidence type="ECO:0000256" key="3">
    <source>
        <dbReference type="ARBA" id="ARBA00023125"/>
    </source>
</evidence>
<gene>
    <name evidence="6" type="ORF">H8S23_09855</name>
</gene>
<comment type="caution">
    <text evidence="6">The sequence shown here is derived from an EMBL/GenBank/DDBJ whole genome shotgun (WGS) entry which is preliminary data.</text>
</comment>
<evidence type="ECO:0000313" key="6">
    <source>
        <dbReference type="EMBL" id="MBC5581811.1"/>
    </source>
</evidence>
<dbReference type="RefSeq" id="WP_186888173.1">
    <property type="nucleotide sequence ID" value="NZ_JACONZ010000003.1"/>
</dbReference>
<keyword evidence="4" id="KW-0804">Transcription</keyword>
<dbReference type="Gene3D" id="1.10.260.40">
    <property type="entry name" value="lambda repressor-like DNA-binding domains"/>
    <property type="match status" value="1"/>
</dbReference>
<feature type="domain" description="HTH lacI-type" evidence="5">
    <location>
        <begin position="4"/>
        <end position="58"/>
    </location>
</feature>
<proteinExistence type="predicted"/>
<dbReference type="PRINTS" id="PR00036">
    <property type="entry name" value="HTHLACI"/>
</dbReference>
<evidence type="ECO:0000313" key="7">
    <source>
        <dbReference type="Proteomes" id="UP000659630"/>
    </source>
</evidence>
<dbReference type="Gene3D" id="3.40.50.2300">
    <property type="match status" value="2"/>
</dbReference>
<dbReference type="Proteomes" id="UP000659630">
    <property type="component" value="Unassembled WGS sequence"/>
</dbReference>
<dbReference type="PROSITE" id="PS50932">
    <property type="entry name" value="HTH_LACI_2"/>
    <property type="match status" value="1"/>
</dbReference>
<accession>A0A923KWE5</accession>
<dbReference type="InterPro" id="IPR010982">
    <property type="entry name" value="Lambda_DNA-bd_dom_sf"/>
</dbReference>
<dbReference type="EMBL" id="JACONZ010000003">
    <property type="protein sequence ID" value="MBC5581811.1"/>
    <property type="molecule type" value="Genomic_DNA"/>
</dbReference>
<keyword evidence="7" id="KW-1185">Reference proteome</keyword>
<dbReference type="CDD" id="cd01392">
    <property type="entry name" value="HTH_LacI"/>
    <property type="match status" value="1"/>
</dbReference>
<keyword evidence="2" id="KW-0805">Transcription regulation</keyword>
<evidence type="ECO:0000256" key="4">
    <source>
        <dbReference type="ARBA" id="ARBA00023163"/>
    </source>
</evidence>
<protein>
    <submittedName>
        <fullName evidence="6">LacI family DNA-binding transcriptional regulator</fullName>
    </submittedName>
</protein>
<dbReference type="CDD" id="cd06267">
    <property type="entry name" value="PBP1_LacI_sugar_binding-like"/>
    <property type="match status" value="1"/>
</dbReference>
<keyword evidence="3 6" id="KW-0238">DNA-binding</keyword>
<dbReference type="SUPFAM" id="SSF53822">
    <property type="entry name" value="Periplasmic binding protein-like I"/>
    <property type="match status" value="1"/>
</dbReference>
<dbReference type="InterPro" id="IPR028082">
    <property type="entry name" value="Peripla_BP_I"/>
</dbReference>